<keyword evidence="3" id="KW-1185">Reference proteome</keyword>
<evidence type="ECO:0000313" key="2">
    <source>
        <dbReference type="EMBL" id="CAA7391264.1"/>
    </source>
</evidence>
<proteinExistence type="predicted"/>
<name>A0A7I8K476_SPIIN</name>
<dbReference type="AlphaFoldDB" id="A0A7I8K476"/>
<dbReference type="EMBL" id="LR746265">
    <property type="protein sequence ID" value="CAA7391264.1"/>
    <property type="molecule type" value="Genomic_DNA"/>
</dbReference>
<dbReference type="Proteomes" id="UP000663760">
    <property type="component" value="Chromosome 2"/>
</dbReference>
<reference evidence="2" key="1">
    <citation type="submission" date="2020-02" db="EMBL/GenBank/DDBJ databases">
        <authorList>
            <person name="Scholz U."/>
            <person name="Mascher M."/>
            <person name="Fiebig A."/>
        </authorList>
    </citation>
    <scope>NUCLEOTIDE SEQUENCE</scope>
</reference>
<sequence length="73" mass="7594">MLKVAGVFVASSLVALSSAEITRLAVGGEPLSSLAPFAAEISSTAAADRKKDGVYVPRFDGLKFVECLVTAHR</sequence>
<organism evidence="2 3">
    <name type="scientific">Spirodela intermedia</name>
    <name type="common">Intermediate duckweed</name>
    <dbReference type="NCBI Taxonomy" id="51605"/>
    <lineage>
        <taxon>Eukaryota</taxon>
        <taxon>Viridiplantae</taxon>
        <taxon>Streptophyta</taxon>
        <taxon>Embryophyta</taxon>
        <taxon>Tracheophyta</taxon>
        <taxon>Spermatophyta</taxon>
        <taxon>Magnoliopsida</taxon>
        <taxon>Liliopsida</taxon>
        <taxon>Araceae</taxon>
        <taxon>Lemnoideae</taxon>
        <taxon>Spirodela</taxon>
    </lineage>
</organism>
<evidence type="ECO:0000313" key="3">
    <source>
        <dbReference type="Proteomes" id="UP000663760"/>
    </source>
</evidence>
<keyword evidence="1" id="KW-0732">Signal</keyword>
<accession>A0A7I8K476</accession>
<feature type="signal peptide" evidence="1">
    <location>
        <begin position="1"/>
        <end position="19"/>
    </location>
</feature>
<gene>
    <name evidence="2" type="ORF">SI8410_02002604</name>
</gene>
<evidence type="ECO:0000256" key="1">
    <source>
        <dbReference type="SAM" id="SignalP"/>
    </source>
</evidence>
<feature type="chain" id="PRO_5029724180" evidence="1">
    <location>
        <begin position="20"/>
        <end position="73"/>
    </location>
</feature>
<protein>
    <submittedName>
        <fullName evidence="2">Uncharacterized protein</fullName>
    </submittedName>
</protein>